<dbReference type="GO" id="GO:0006310">
    <property type="term" value="P:DNA recombination"/>
    <property type="evidence" value="ECO:0007669"/>
    <property type="project" value="InterPro"/>
</dbReference>
<dbReference type="EC" id="5.6.2.4" evidence="9"/>
<comment type="similarity">
    <text evidence="1">Belongs to the helicase family. RecQ subfamily.</text>
</comment>
<evidence type="ECO:0000256" key="9">
    <source>
        <dbReference type="ARBA" id="ARBA00034808"/>
    </source>
</evidence>
<evidence type="ECO:0000256" key="7">
    <source>
        <dbReference type="ARBA" id="ARBA00023235"/>
    </source>
</evidence>
<keyword evidence="2" id="KW-0547">Nucleotide-binding</keyword>
<dbReference type="PANTHER" id="PTHR13710">
    <property type="entry name" value="DNA HELICASE RECQ FAMILY MEMBER"/>
    <property type="match status" value="1"/>
</dbReference>
<keyword evidence="5" id="KW-0067">ATP-binding</keyword>
<dbReference type="SMART" id="SM00487">
    <property type="entry name" value="DEXDc"/>
    <property type="match status" value="1"/>
</dbReference>
<evidence type="ECO:0000313" key="13">
    <source>
        <dbReference type="Proteomes" id="UP000606499"/>
    </source>
</evidence>
<dbReference type="Pfam" id="PF00270">
    <property type="entry name" value="DEAD"/>
    <property type="match status" value="1"/>
</dbReference>
<dbReference type="RefSeq" id="WP_107631660.1">
    <property type="nucleotide sequence ID" value="NZ_JACOPL010000012.1"/>
</dbReference>
<evidence type="ECO:0000256" key="2">
    <source>
        <dbReference type="ARBA" id="ARBA00022741"/>
    </source>
</evidence>
<dbReference type="GO" id="GO:0003677">
    <property type="term" value="F:DNA binding"/>
    <property type="evidence" value="ECO:0007669"/>
    <property type="project" value="UniProtKB-KW"/>
</dbReference>
<evidence type="ECO:0000259" key="11">
    <source>
        <dbReference type="PROSITE" id="PS51194"/>
    </source>
</evidence>
<organism evidence="12 13">
    <name type="scientific">Agathobaculum faecis</name>
    <dbReference type="NCBI Taxonomy" id="2763013"/>
    <lineage>
        <taxon>Bacteria</taxon>
        <taxon>Bacillati</taxon>
        <taxon>Bacillota</taxon>
        <taxon>Clostridia</taxon>
        <taxon>Eubacteriales</taxon>
        <taxon>Butyricicoccaceae</taxon>
        <taxon>Agathobaculum</taxon>
    </lineage>
</organism>
<dbReference type="Pfam" id="PF00271">
    <property type="entry name" value="Helicase_C"/>
    <property type="match status" value="1"/>
</dbReference>
<dbReference type="Gene3D" id="3.40.50.300">
    <property type="entry name" value="P-loop containing nucleotide triphosphate hydrolases"/>
    <property type="match status" value="2"/>
</dbReference>
<proteinExistence type="inferred from homology"/>
<evidence type="ECO:0000256" key="1">
    <source>
        <dbReference type="ARBA" id="ARBA00005446"/>
    </source>
</evidence>
<reference evidence="12" key="1">
    <citation type="submission" date="2020-08" db="EMBL/GenBank/DDBJ databases">
        <title>Genome public.</title>
        <authorList>
            <person name="Liu C."/>
            <person name="Sun Q."/>
        </authorList>
    </citation>
    <scope>NUCLEOTIDE SEQUENCE</scope>
    <source>
        <strain evidence="12">NSJ-28</strain>
    </source>
</reference>
<dbReference type="PANTHER" id="PTHR13710:SF105">
    <property type="entry name" value="ATP-DEPENDENT DNA HELICASE Q1"/>
    <property type="match status" value="1"/>
</dbReference>
<dbReference type="GO" id="GO:0043590">
    <property type="term" value="C:bacterial nucleoid"/>
    <property type="evidence" value="ECO:0007669"/>
    <property type="project" value="TreeGrafter"/>
</dbReference>
<dbReference type="GO" id="GO:0030894">
    <property type="term" value="C:replisome"/>
    <property type="evidence" value="ECO:0007669"/>
    <property type="project" value="TreeGrafter"/>
</dbReference>
<keyword evidence="4 12" id="KW-0347">Helicase</keyword>
<dbReference type="GO" id="GO:0005737">
    <property type="term" value="C:cytoplasm"/>
    <property type="evidence" value="ECO:0007669"/>
    <property type="project" value="TreeGrafter"/>
</dbReference>
<evidence type="ECO:0000259" key="10">
    <source>
        <dbReference type="PROSITE" id="PS51192"/>
    </source>
</evidence>
<feature type="domain" description="Helicase ATP-binding" evidence="10">
    <location>
        <begin position="27"/>
        <end position="197"/>
    </location>
</feature>
<dbReference type="InterPro" id="IPR001650">
    <property type="entry name" value="Helicase_C-like"/>
</dbReference>
<dbReference type="SUPFAM" id="SSF52540">
    <property type="entry name" value="P-loop containing nucleoside triphosphate hydrolases"/>
    <property type="match status" value="1"/>
</dbReference>
<dbReference type="GO" id="GO:0005524">
    <property type="term" value="F:ATP binding"/>
    <property type="evidence" value="ECO:0007669"/>
    <property type="project" value="UniProtKB-KW"/>
</dbReference>
<evidence type="ECO:0000256" key="4">
    <source>
        <dbReference type="ARBA" id="ARBA00022806"/>
    </source>
</evidence>
<gene>
    <name evidence="12" type="ORF">H8S45_12165</name>
</gene>
<dbReference type="GO" id="GO:0043138">
    <property type="term" value="F:3'-5' DNA helicase activity"/>
    <property type="evidence" value="ECO:0007669"/>
    <property type="project" value="UniProtKB-EC"/>
</dbReference>
<evidence type="ECO:0000256" key="6">
    <source>
        <dbReference type="ARBA" id="ARBA00023125"/>
    </source>
</evidence>
<dbReference type="SMART" id="SM00490">
    <property type="entry name" value="HELICc"/>
    <property type="match status" value="1"/>
</dbReference>
<keyword evidence="6" id="KW-0238">DNA-binding</keyword>
<keyword evidence="3 12" id="KW-0378">Hydrolase</keyword>
<dbReference type="NCBIfam" id="TIGR00614">
    <property type="entry name" value="recQ_fam"/>
    <property type="match status" value="1"/>
</dbReference>
<dbReference type="PROSITE" id="PS51194">
    <property type="entry name" value="HELICASE_CTER"/>
    <property type="match status" value="1"/>
</dbReference>
<evidence type="ECO:0000256" key="5">
    <source>
        <dbReference type="ARBA" id="ARBA00022840"/>
    </source>
</evidence>
<dbReference type="GO" id="GO:0009378">
    <property type="term" value="F:four-way junction helicase activity"/>
    <property type="evidence" value="ECO:0007669"/>
    <property type="project" value="TreeGrafter"/>
</dbReference>
<keyword evidence="13" id="KW-1185">Reference proteome</keyword>
<dbReference type="Proteomes" id="UP000606499">
    <property type="component" value="Unassembled WGS sequence"/>
</dbReference>
<comment type="catalytic activity">
    <reaction evidence="8">
        <text>Couples ATP hydrolysis with the unwinding of duplex DNA by translocating in the 3'-5' direction.</text>
        <dbReference type="EC" id="5.6.2.4"/>
    </reaction>
</comment>
<dbReference type="InterPro" id="IPR011545">
    <property type="entry name" value="DEAD/DEAH_box_helicase_dom"/>
</dbReference>
<dbReference type="InterPro" id="IPR014001">
    <property type="entry name" value="Helicase_ATP-bd"/>
</dbReference>
<accession>A0A923RWK9</accession>
<protein>
    <recommendedName>
        <fullName evidence="9">DNA 3'-5' helicase</fullName>
        <ecNumber evidence="9">5.6.2.4</ecNumber>
    </recommendedName>
</protein>
<keyword evidence="7" id="KW-0413">Isomerase</keyword>
<dbReference type="InterPro" id="IPR027417">
    <property type="entry name" value="P-loop_NTPase"/>
</dbReference>
<evidence type="ECO:0000313" key="12">
    <source>
        <dbReference type="EMBL" id="MBC5726207.1"/>
    </source>
</evidence>
<dbReference type="EMBL" id="JACOPL010000012">
    <property type="protein sequence ID" value="MBC5726207.1"/>
    <property type="molecule type" value="Genomic_DNA"/>
</dbReference>
<name>A0A923RWK9_9FIRM</name>
<dbReference type="CDD" id="cd17920">
    <property type="entry name" value="DEXHc_RecQ"/>
    <property type="match status" value="1"/>
</dbReference>
<dbReference type="AlphaFoldDB" id="A0A923RWK9"/>
<feature type="domain" description="Helicase C-terminal" evidence="11">
    <location>
        <begin position="232"/>
        <end position="378"/>
    </location>
</feature>
<dbReference type="PROSITE" id="PS51192">
    <property type="entry name" value="HELICASE_ATP_BIND_1"/>
    <property type="match status" value="1"/>
</dbReference>
<dbReference type="GO" id="GO:0006281">
    <property type="term" value="P:DNA repair"/>
    <property type="evidence" value="ECO:0007669"/>
    <property type="project" value="TreeGrafter"/>
</dbReference>
<sequence>MKMNDSWKPVIKSLGIEHLRRHQILPIQSVLNGYDTMVMAATGSGKSNMFCIPALLHRTKLTLVIEPTLSLLYSQVHELQVCGVAADYIDHYRTKKETEAILHKVRKAKLTFLYVTPERLQSEKFQQAIRQTGLYMLVVDECHCVTEWGYSFRESYLQIGTFIDCLPERPVIFACSATILEDREKEIAKLLHMRQPQLFQSDLKRKNLILLKKDVTSEKRSLDGRLADRFQALERCIRKYHGTGSVLIYALTTGCVDAIYNALSERYPGQVSRFHAKMKSDKLRHRMELDFLQGKTKIMVATSAFGMGIDVPNVELIIHFNMPISMTDYIQQIGRAGRNGQKAHCVLFFDQNGDDEKIAIVFQKKAKTDSPMAGKLLKANAQEMRRFAGSEDCMVREILRFQGQQEVKNCKCCTNCAKKRRGE</sequence>
<dbReference type="GO" id="GO:0016787">
    <property type="term" value="F:hydrolase activity"/>
    <property type="evidence" value="ECO:0007669"/>
    <property type="project" value="UniProtKB-KW"/>
</dbReference>
<comment type="caution">
    <text evidence="12">The sequence shown here is derived from an EMBL/GenBank/DDBJ whole genome shotgun (WGS) entry which is preliminary data.</text>
</comment>
<evidence type="ECO:0000256" key="8">
    <source>
        <dbReference type="ARBA" id="ARBA00034617"/>
    </source>
</evidence>
<evidence type="ECO:0000256" key="3">
    <source>
        <dbReference type="ARBA" id="ARBA00022801"/>
    </source>
</evidence>
<dbReference type="InterPro" id="IPR004589">
    <property type="entry name" value="DNA_helicase_ATP-dep_RecQ"/>
</dbReference>